<keyword evidence="6 11" id="KW-0798">TonB box</keyword>
<evidence type="ECO:0000256" key="11">
    <source>
        <dbReference type="RuleBase" id="RU003357"/>
    </source>
</evidence>
<dbReference type="AlphaFoldDB" id="H1Q1H4"/>
<dbReference type="Gene3D" id="2.40.170.20">
    <property type="entry name" value="TonB-dependent receptor, beta-barrel domain"/>
    <property type="match status" value="1"/>
</dbReference>
<evidence type="ECO:0000313" key="15">
    <source>
        <dbReference type="EMBL" id="EHO71972.1"/>
    </source>
</evidence>
<evidence type="ECO:0000313" key="16">
    <source>
        <dbReference type="Proteomes" id="UP000016023"/>
    </source>
</evidence>
<dbReference type="Pfam" id="PF00593">
    <property type="entry name" value="TonB_dep_Rec_b-barrel"/>
    <property type="match status" value="1"/>
</dbReference>
<sequence length="664" mass="76599">MLRFLFVPILFAFYAMTVRAQTLPVDTAHTIDEIIVRSRPSQREIIAPRTLKGDALDQLSSGSIADALRYFAGLQLKDYGGVGGLKTVDIRSMGTHHLGIFYDGIELGNAQNGQIDLGHFALDNVEEISLYNGQKSALLQSAADFGNAGNIYIRTRRPIFFPGERYHVRFNAKYGSSDLFSISSLWEQRVSSRVSTSLNACFLSSSGRYRFRYKRVRPDGGIAYDTIAVRQNGDIRAFRTELNINGTIQHGFWNAKLYAYESERGIPGAIVNNVWRRGERQNDLNVFFQGRFQRDITSRFSTRWMTKYAYYRTHYANRDTTQLPVDNRFWQQEAYISTTNAYEILPGWSASLAYDFKWNKLNADVYRFVFPQRKSHFASFATSLERWIIGVQASVLGIFVNDRLRAGSQKNISRFVPALFLNIRPFSGKTVSFRAFAKQSFRMPTFNDLYYTDVGNAALRPEKAKQFDIGASFERSFAGFLKNISVQTDVYYNMVDDKIIAYPKGQQFRWTMLNLGKVDIRGLDFSSALKFIPFRNSELNCRLQYTFQSARDVTSSSTSFYHHQIPYIPRHSGSLVLNFDYCGWHLNYSFIYTGERYNEQENIQYNYMQPWYTHDASLQYDFRLKNARCKAILEVNNLFDQKYDVILNYPMPGLNGAIALRIDF</sequence>
<evidence type="ECO:0000256" key="1">
    <source>
        <dbReference type="ARBA" id="ARBA00004571"/>
    </source>
</evidence>
<name>H1Q1H4_9BACT</name>
<dbReference type="PROSITE" id="PS52016">
    <property type="entry name" value="TONB_DEPENDENT_REC_3"/>
    <property type="match status" value="1"/>
</dbReference>
<protein>
    <recommendedName>
        <fullName evidence="17">TonB-dependent receptor plug domain-containing protein</fullName>
    </recommendedName>
</protein>
<dbReference type="PATRIC" id="fig|883158.3.peg.769"/>
<dbReference type="STRING" id="883158.HMPREF9140_00762"/>
<comment type="caution">
    <text evidence="15">The sequence shown here is derived from an EMBL/GenBank/DDBJ whole genome shotgun (WGS) entry which is preliminary data.</text>
</comment>
<proteinExistence type="inferred from homology"/>
<feature type="signal peptide" evidence="12">
    <location>
        <begin position="1"/>
        <end position="20"/>
    </location>
</feature>
<keyword evidence="16" id="KW-1185">Reference proteome</keyword>
<dbReference type="SUPFAM" id="SSF56935">
    <property type="entry name" value="Porins"/>
    <property type="match status" value="1"/>
</dbReference>
<evidence type="ECO:0000259" key="13">
    <source>
        <dbReference type="Pfam" id="PF00593"/>
    </source>
</evidence>
<organism evidence="15 16">
    <name type="scientific">Prevotella micans F0438</name>
    <dbReference type="NCBI Taxonomy" id="883158"/>
    <lineage>
        <taxon>Bacteria</taxon>
        <taxon>Pseudomonadati</taxon>
        <taxon>Bacteroidota</taxon>
        <taxon>Bacteroidia</taxon>
        <taxon>Bacteroidales</taxon>
        <taxon>Prevotellaceae</taxon>
        <taxon>Prevotella</taxon>
    </lineage>
</organism>
<evidence type="ECO:0000259" key="14">
    <source>
        <dbReference type="Pfam" id="PF07715"/>
    </source>
</evidence>
<evidence type="ECO:0000256" key="2">
    <source>
        <dbReference type="ARBA" id="ARBA00022448"/>
    </source>
</evidence>
<evidence type="ECO:0000256" key="10">
    <source>
        <dbReference type="PROSITE-ProRule" id="PRU01360"/>
    </source>
</evidence>
<evidence type="ECO:0000256" key="6">
    <source>
        <dbReference type="ARBA" id="ARBA00023077"/>
    </source>
</evidence>
<dbReference type="InterPro" id="IPR012910">
    <property type="entry name" value="Plug_dom"/>
</dbReference>
<evidence type="ECO:0000256" key="9">
    <source>
        <dbReference type="ARBA" id="ARBA00023237"/>
    </source>
</evidence>
<dbReference type="EMBL" id="AGWK01000024">
    <property type="protein sequence ID" value="EHO71972.1"/>
    <property type="molecule type" value="Genomic_DNA"/>
</dbReference>
<evidence type="ECO:0000256" key="12">
    <source>
        <dbReference type="SAM" id="SignalP"/>
    </source>
</evidence>
<dbReference type="Proteomes" id="UP000016023">
    <property type="component" value="Unassembled WGS sequence"/>
</dbReference>
<evidence type="ECO:0000256" key="3">
    <source>
        <dbReference type="ARBA" id="ARBA00022452"/>
    </source>
</evidence>
<dbReference type="InterPro" id="IPR036942">
    <property type="entry name" value="Beta-barrel_TonB_sf"/>
</dbReference>
<dbReference type="PANTHER" id="PTHR30069">
    <property type="entry name" value="TONB-DEPENDENT OUTER MEMBRANE RECEPTOR"/>
    <property type="match status" value="1"/>
</dbReference>
<keyword evidence="3 10" id="KW-1134">Transmembrane beta strand</keyword>
<dbReference type="GO" id="GO:0009279">
    <property type="term" value="C:cell outer membrane"/>
    <property type="evidence" value="ECO:0007669"/>
    <property type="project" value="UniProtKB-SubCell"/>
</dbReference>
<dbReference type="Pfam" id="PF07715">
    <property type="entry name" value="Plug"/>
    <property type="match status" value="1"/>
</dbReference>
<dbReference type="PANTHER" id="PTHR30069:SF29">
    <property type="entry name" value="HEMOGLOBIN AND HEMOGLOBIN-HAPTOGLOBIN-BINDING PROTEIN 1-RELATED"/>
    <property type="match status" value="1"/>
</dbReference>
<evidence type="ECO:0000256" key="5">
    <source>
        <dbReference type="ARBA" id="ARBA00022729"/>
    </source>
</evidence>
<feature type="domain" description="TonB-dependent receptor plug" evidence="14">
    <location>
        <begin position="50"/>
        <end position="143"/>
    </location>
</feature>
<keyword evidence="7 10" id="KW-0472">Membrane</keyword>
<evidence type="ECO:0000256" key="4">
    <source>
        <dbReference type="ARBA" id="ARBA00022692"/>
    </source>
</evidence>
<evidence type="ECO:0000256" key="7">
    <source>
        <dbReference type="ARBA" id="ARBA00023136"/>
    </source>
</evidence>
<dbReference type="GO" id="GO:0015344">
    <property type="term" value="F:siderophore uptake transmembrane transporter activity"/>
    <property type="evidence" value="ECO:0007669"/>
    <property type="project" value="TreeGrafter"/>
</dbReference>
<gene>
    <name evidence="15" type="ORF">HMPREF9140_00762</name>
</gene>
<reference evidence="15 16" key="1">
    <citation type="submission" date="2011-12" db="EMBL/GenBank/DDBJ databases">
        <title>The Genome Sequence of Prevotella micans F0438.</title>
        <authorList>
            <consortium name="The Broad Institute Genome Sequencing Platform"/>
            <person name="Earl A."/>
            <person name="Ward D."/>
            <person name="Feldgarden M."/>
            <person name="Gevers D."/>
            <person name="Izard J."/>
            <person name="Baranova O.V."/>
            <person name="Blanton J.M."/>
            <person name="Wade W.G."/>
            <person name="Dewhirst F.E."/>
            <person name="Young S.K."/>
            <person name="Zeng Q."/>
            <person name="Gargeya S."/>
            <person name="Fitzgerald M."/>
            <person name="Haas B."/>
            <person name="Abouelleil A."/>
            <person name="Alvarado L."/>
            <person name="Arachchi H.M."/>
            <person name="Berlin A."/>
            <person name="Chapman S.B."/>
            <person name="Gearin G."/>
            <person name="Goldberg J."/>
            <person name="Griggs A."/>
            <person name="Gujja S."/>
            <person name="Hansen M."/>
            <person name="Heiman D."/>
            <person name="Howarth C."/>
            <person name="Larimer J."/>
            <person name="Lui A."/>
            <person name="MacDonald P.J.P."/>
            <person name="McCowen C."/>
            <person name="Montmayeur A."/>
            <person name="Murphy C."/>
            <person name="Neiman D."/>
            <person name="Pearson M."/>
            <person name="Priest M."/>
            <person name="Roberts A."/>
            <person name="Saif S."/>
            <person name="Shea T."/>
            <person name="Sisk P."/>
            <person name="Stolte C."/>
            <person name="Sykes S."/>
            <person name="Wortman J."/>
            <person name="Nusbaum C."/>
            <person name="Birren B."/>
        </authorList>
    </citation>
    <scope>NUCLEOTIDE SEQUENCE [LARGE SCALE GENOMIC DNA]</scope>
    <source>
        <strain evidence="15 16">F0438</strain>
    </source>
</reference>
<dbReference type="RefSeq" id="WP_006951856.1">
    <property type="nucleotide sequence ID" value="NZ_JH594521.1"/>
</dbReference>
<comment type="similarity">
    <text evidence="10 11">Belongs to the TonB-dependent receptor family.</text>
</comment>
<dbReference type="Gene3D" id="2.170.130.10">
    <property type="entry name" value="TonB-dependent receptor, plug domain"/>
    <property type="match status" value="1"/>
</dbReference>
<accession>H1Q1H4</accession>
<dbReference type="HOGENOM" id="CLU_026226_0_0_10"/>
<dbReference type="GO" id="GO:0044718">
    <property type="term" value="P:siderophore transmembrane transport"/>
    <property type="evidence" value="ECO:0007669"/>
    <property type="project" value="TreeGrafter"/>
</dbReference>
<dbReference type="InterPro" id="IPR039426">
    <property type="entry name" value="TonB-dep_rcpt-like"/>
</dbReference>
<keyword evidence="5 12" id="KW-0732">Signal</keyword>
<evidence type="ECO:0008006" key="17">
    <source>
        <dbReference type="Google" id="ProtNLM"/>
    </source>
</evidence>
<keyword evidence="9 10" id="KW-0998">Cell outer membrane</keyword>
<dbReference type="InterPro" id="IPR037066">
    <property type="entry name" value="Plug_dom_sf"/>
</dbReference>
<keyword evidence="2 10" id="KW-0813">Transport</keyword>
<evidence type="ECO:0000256" key="8">
    <source>
        <dbReference type="ARBA" id="ARBA00023170"/>
    </source>
</evidence>
<keyword evidence="4 10" id="KW-0812">Transmembrane</keyword>
<feature type="chain" id="PRO_5003552842" description="TonB-dependent receptor plug domain-containing protein" evidence="12">
    <location>
        <begin position="21"/>
        <end position="664"/>
    </location>
</feature>
<dbReference type="InterPro" id="IPR000531">
    <property type="entry name" value="Beta-barrel_TonB"/>
</dbReference>
<keyword evidence="8" id="KW-0675">Receptor</keyword>
<dbReference type="eggNOG" id="COG4206">
    <property type="taxonomic scope" value="Bacteria"/>
</dbReference>
<comment type="subcellular location">
    <subcellularLocation>
        <location evidence="1 10">Cell outer membrane</location>
        <topology evidence="1 10">Multi-pass membrane protein</topology>
    </subcellularLocation>
</comment>
<feature type="domain" description="TonB-dependent receptor-like beta-barrel" evidence="13">
    <location>
        <begin position="220"/>
        <end position="638"/>
    </location>
</feature>